<sequence>MFPPKSDPDYEERSELVSNIQDKWDPRTECSRVIPKSMRYDGSISTWPLPVLRGISALASDMPGDDAWNEVYDLLEEGQKKRVKDKSNSLPAQIQLSDLEYVRQHHGGDEPIERGKGKGKLVDKDENVDDIGLIARDNESLVSQSGNFTSSVGITTADKESSQYKQGGITASEHGNETHPLPPPILPDDTEAVRFQKWNLWIQHYWNVDDCKDLIPDDMFERAPNKKPKRGGRLENFRGSYKGELLEQLYQLARITGSLQRDEAWAKIREKWNARSAGKNGNKAMTVGDVKYAIEFFRSQDASIREPFAAAQEAIAIAVPQSDETHSQDKSEREASKGDKEHGDVRGAVQEEQHVEEKR</sequence>
<protein>
    <submittedName>
        <fullName evidence="2">Uncharacterized protein</fullName>
    </submittedName>
</protein>
<feature type="compositionally biased region" description="Basic and acidic residues" evidence="1">
    <location>
        <begin position="323"/>
        <end position="359"/>
    </location>
</feature>
<dbReference type="GeneID" id="62204559"/>
<dbReference type="RefSeq" id="XP_038785878.1">
    <property type="nucleotide sequence ID" value="XM_038931381.1"/>
</dbReference>
<keyword evidence="3" id="KW-1185">Reference proteome</keyword>
<feature type="compositionally biased region" description="Basic and acidic residues" evidence="1">
    <location>
        <begin position="1"/>
        <end position="15"/>
    </location>
</feature>
<reference evidence="2" key="1">
    <citation type="submission" date="2020-01" db="EMBL/GenBank/DDBJ databases">
        <authorList>
            <person name="Feng Z.H.Z."/>
        </authorList>
    </citation>
    <scope>NUCLEOTIDE SEQUENCE</scope>
    <source>
        <strain evidence="2">CBS107.38</strain>
    </source>
</reference>
<reference evidence="2" key="2">
    <citation type="submission" date="2020-08" db="EMBL/GenBank/DDBJ databases">
        <title>Draft Genome Sequence of Cumin Blight Pathogen Alternaria burnsii.</title>
        <authorList>
            <person name="Feng Z."/>
        </authorList>
    </citation>
    <scope>NUCLEOTIDE SEQUENCE</scope>
    <source>
        <strain evidence="2">CBS107.38</strain>
    </source>
</reference>
<evidence type="ECO:0000313" key="3">
    <source>
        <dbReference type="Proteomes" id="UP000596902"/>
    </source>
</evidence>
<dbReference type="AlphaFoldDB" id="A0A8H7EEH2"/>
<gene>
    <name evidence="2" type="ORF">GT037_006334</name>
</gene>
<organism evidence="2 3">
    <name type="scientific">Alternaria burnsii</name>
    <dbReference type="NCBI Taxonomy" id="1187904"/>
    <lineage>
        <taxon>Eukaryota</taxon>
        <taxon>Fungi</taxon>
        <taxon>Dikarya</taxon>
        <taxon>Ascomycota</taxon>
        <taxon>Pezizomycotina</taxon>
        <taxon>Dothideomycetes</taxon>
        <taxon>Pleosporomycetidae</taxon>
        <taxon>Pleosporales</taxon>
        <taxon>Pleosporineae</taxon>
        <taxon>Pleosporaceae</taxon>
        <taxon>Alternaria</taxon>
        <taxon>Alternaria sect. Alternaria</taxon>
    </lineage>
</organism>
<comment type="caution">
    <text evidence="2">The sequence shown here is derived from an EMBL/GenBank/DDBJ whole genome shotgun (WGS) entry which is preliminary data.</text>
</comment>
<evidence type="ECO:0000313" key="2">
    <source>
        <dbReference type="EMBL" id="KAF7675615.1"/>
    </source>
</evidence>
<dbReference type="EMBL" id="JAAABM010000008">
    <property type="protein sequence ID" value="KAF7675615.1"/>
    <property type="molecule type" value="Genomic_DNA"/>
</dbReference>
<name>A0A8H7EEH2_9PLEO</name>
<feature type="region of interest" description="Disordered" evidence="1">
    <location>
        <begin position="317"/>
        <end position="359"/>
    </location>
</feature>
<accession>A0A8H7EEH2</accession>
<feature type="region of interest" description="Disordered" evidence="1">
    <location>
        <begin position="159"/>
        <end position="182"/>
    </location>
</feature>
<proteinExistence type="predicted"/>
<feature type="region of interest" description="Disordered" evidence="1">
    <location>
        <begin position="1"/>
        <end position="22"/>
    </location>
</feature>
<evidence type="ECO:0000256" key="1">
    <source>
        <dbReference type="SAM" id="MobiDB-lite"/>
    </source>
</evidence>
<dbReference type="Proteomes" id="UP000596902">
    <property type="component" value="Unassembled WGS sequence"/>
</dbReference>